<dbReference type="AlphaFoldDB" id="A0A8J5KPJ1"/>
<dbReference type="Proteomes" id="UP000734854">
    <property type="component" value="Unassembled WGS sequence"/>
</dbReference>
<dbReference type="EMBL" id="JACMSC010000013">
    <property type="protein sequence ID" value="KAG6492152.1"/>
    <property type="molecule type" value="Genomic_DNA"/>
</dbReference>
<evidence type="ECO:0000313" key="2">
    <source>
        <dbReference type="Proteomes" id="UP000734854"/>
    </source>
</evidence>
<accession>A0A8J5KPJ1</accession>
<organism evidence="1 2">
    <name type="scientific">Zingiber officinale</name>
    <name type="common">Ginger</name>
    <name type="synonym">Amomum zingiber</name>
    <dbReference type="NCBI Taxonomy" id="94328"/>
    <lineage>
        <taxon>Eukaryota</taxon>
        <taxon>Viridiplantae</taxon>
        <taxon>Streptophyta</taxon>
        <taxon>Embryophyta</taxon>
        <taxon>Tracheophyta</taxon>
        <taxon>Spermatophyta</taxon>
        <taxon>Magnoliopsida</taxon>
        <taxon>Liliopsida</taxon>
        <taxon>Zingiberales</taxon>
        <taxon>Zingiberaceae</taxon>
        <taxon>Zingiber</taxon>
    </lineage>
</organism>
<evidence type="ECO:0000313" key="1">
    <source>
        <dbReference type="EMBL" id="KAG6492152.1"/>
    </source>
</evidence>
<reference evidence="1 2" key="1">
    <citation type="submission" date="2020-08" db="EMBL/GenBank/DDBJ databases">
        <title>Plant Genome Project.</title>
        <authorList>
            <person name="Zhang R.-G."/>
        </authorList>
    </citation>
    <scope>NUCLEOTIDE SEQUENCE [LARGE SCALE GENOMIC DNA]</scope>
    <source>
        <tissue evidence="1">Rhizome</tissue>
    </source>
</reference>
<evidence type="ECO:0008006" key="3">
    <source>
        <dbReference type="Google" id="ProtNLM"/>
    </source>
</evidence>
<protein>
    <recommendedName>
        <fullName evidence="3">Reverse transcriptase</fullName>
    </recommendedName>
</protein>
<proteinExistence type="predicted"/>
<name>A0A8J5KPJ1_ZINOF</name>
<comment type="caution">
    <text evidence="1">The sequence shown here is derived from an EMBL/GenBank/DDBJ whole genome shotgun (WGS) entry which is preliminary data.</text>
</comment>
<gene>
    <name evidence="1" type="ORF">ZIOFF_047102</name>
</gene>
<sequence length="127" mass="14799">MTNLGLMRYLFGIEVQQREEEIFVSQEKYAKEILKKFSMENCYAMDMPVEYDIRMTKDGKGKLVNPTYYKSLVGCLRQNTKETTHQMATGKTEELAQSVRHDQVIVQCLINRNPADFSLPDDDNVYM</sequence>
<keyword evidence="2" id="KW-1185">Reference proteome</keyword>